<feature type="region of interest" description="Disordered" evidence="1">
    <location>
        <begin position="17"/>
        <end position="55"/>
    </location>
</feature>
<evidence type="ECO:0008006" key="4">
    <source>
        <dbReference type="Google" id="ProtNLM"/>
    </source>
</evidence>
<evidence type="ECO:0000256" key="1">
    <source>
        <dbReference type="SAM" id="MobiDB-lite"/>
    </source>
</evidence>
<dbReference type="EMBL" id="CP045737">
    <property type="protein sequence ID" value="QGG42563.1"/>
    <property type="molecule type" value="Genomic_DNA"/>
</dbReference>
<dbReference type="RefSeq" id="WP_153654317.1">
    <property type="nucleotide sequence ID" value="NZ_CP045737.1"/>
</dbReference>
<feature type="compositionally biased region" description="Low complexity" evidence="1">
    <location>
        <begin position="27"/>
        <end position="55"/>
    </location>
</feature>
<reference evidence="2 3" key="1">
    <citation type="submission" date="2019-11" db="EMBL/GenBank/DDBJ databases">
        <authorList>
            <person name="Li J."/>
        </authorList>
    </citation>
    <scope>NUCLEOTIDE SEQUENCE [LARGE SCALE GENOMIC DNA]</scope>
    <source>
        <strain evidence="2 3">MF47</strain>
    </source>
</reference>
<gene>
    <name evidence="2" type="ORF">GEV26_14900</name>
</gene>
<dbReference type="Proteomes" id="UP000392064">
    <property type="component" value="Chromosome"/>
</dbReference>
<dbReference type="AlphaFoldDB" id="A0A5Q2MLJ5"/>
<accession>A0A5Q2MLJ5</accession>
<evidence type="ECO:0000313" key="3">
    <source>
        <dbReference type="Proteomes" id="UP000392064"/>
    </source>
</evidence>
<name>A0A5Q2MLJ5_9ACTN</name>
<evidence type="ECO:0000313" key="2">
    <source>
        <dbReference type="EMBL" id="QGG42563.1"/>
    </source>
</evidence>
<organism evidence="2 3">
    <name type="scientific">Aeromicrobium yanjiei</name>
    <dbReference type="NCBI Taxonomy" id="2662028"/>
    <lineage>
        <taxon>Bacteria</taxon>
        <taxon>Bacillati</taxon>
        <taxon>Actinomycetota</taxon>
        <taxon>Actinomycetes</taxon>
        <taxon>Propionibacteriales</taxon>
        <taxon>Nocardioidaceae</taxon>
        <taxon>Aeromicrobium</taxon>
    </lineage>
</organism>
<dbReference type="PROSITE" id="PS51257">
    <property type="entry name" value="PROKAR_LIPOPROTEIN"/>
    <property type="match status" value="1"/>
</dbReference>
<proteinExistence type="predicted"/>
<protein>
    <recommendedName>
        <fullName evidence="4">DUF4878 domain-containing protein</fullName>
    </recommendedName>
</protein>
<dbReference type="KEGG" id="aef:GEV26_14900"/>
<sequence>MRRLLAVAALVLVSACGSDGSSGPGEGTASRPSAPATSTTTSPSGGKPSTAPGPARAVETMMRALDEGDCRAMRRIVVTPSAVDCEVVHAAKDTFADEGIDLDEVVYTAGRVNGSSSTVTITWGNDTPDESYDVERVGSRWRVVFDSAA</sequence>
<keyword evidence="3" id="KW-1185">Reference proteome</keyword>